<protein>
    <submittedName>
        <fullName evidence="1">Uncharacterized protein</fullName>
    </submittedName>
</protein>
<keyword evidence="2" id="KW-1185">Reference proteome</keyword>
<comment type="caution">
    <text evidence="1">The sequence shown here is derived from an EMBL/GenBank/DDBJ whole genome shotgun (WGS) entry which is preliminary data.</text>
</comment>
<evidence type="ECO:0000313" key="2">
    <source>
        <dbReference type="Proteomes" id="UP001140234"/>
    </source>
</evidence>
<proteinExistence type="predicted"/>
<organism evidence="1 2">
    <name type="scientific">Coemansia nantahalensis</name>
    <dbReference type="NCBI Taxonomy" id="2789366"/>
    <lineage>
        <taxon>Eukaryota</taxon>
        <taxon>Fungi</taxon>
        <taxon>Fungi incertae sedis</taxon>
        <taxon>Zoopagomycota</taxon>
        <taxon>Kickxellomycotina</taxon>
        <taxon>Kickxellomycetes</taxon>
        <taxon>Kickxellales</taxon>
        <taxon>Kickxellaceae</taxon>
        <taxon>Coemansia</taxon>
    </lineage>
</organism>
<name>A0ACC1JMB7_9FUNG</name>
<dbReference type="Proteomes" id="UP001140234">
    <property type="component" value="Unassembled WGS sequence"/>
</dbReference>
<reference evidence="1" key="1">
    <citation type="submission" date="2022-07" db="EMBL/GenBank/DDBJ databases">
        <title>Phylogenomic reconstructions and comparative analyses of Kickxellomycotina fungi.</title>
        <authorList>
            <person name="Reynolds N.K."/>
            <person name="Stajich J.E."/>
            <person name="Barry K."/>
            <person name="Grigoriev I.V."/>
            <person name="Crous P."/>
            <person name="Smith M.E."/>
        </authorList>
    </citation>
    <scope>NUCLEOTIDE SEQUENCE</scope>
    <source>
        <strain evidence="1">CBS 109366</strain>
    </source>
</reference>
<dbReference type="EMBL" id="JANBUJ010002838">
    <property type="protein sequence ID" value="KAJ2763008.1"/>
    <property type="molecule type" value="Genomic_DNA"/>
</dbReference>
<sequence length="397" mass="42446">MPPSPFDLVRGTPFSEFTGSATPLAGGMINHVWRLTSCVDPARTVVVKYAGPELSSDAGVSFSTERMALEARALALYSDGGSSGGVSGADSEVTRCVELGRELAPTPGLRLPRLLHYDPTVPFMVMEDIGTLPDIYHWSVDCALDKRYAELADGLTTVCERVGEWLARLHGFGFDRRAELEPLFTNHAARALLGEVVYDAARAELVERSALVDRHQLAAVVSKFRDETAPGGPAPRTLTFGDLWTGAALVDARSHGVTILDCEFADVGPVCGDIGHFVAHLVPLHFLCTADYDPNRGPCPAHITAFLRAYRATLVADHPAAFDALVVAGDAARLSNVFLGIEIAHDVLNGNWCRCTGPRKSPASKDPLTCPCAAVLLPFARSCMYDSAASVFGTLAP</sequence>
<gene>
    <name evidence="1" type="ORF">IWQ57_005659</name>
</gene>
<accession>A0ACC1JMB7</accession>
<evidence type="ECO:0000313" key="1">
    <source>
        <dbReference type="EMBL" id="KAJ2763008.1"/>
    </source>
</evidence>